<name>A0ACB9PVV6_BAUVA</name>
<sequence>MKIPTITTGGDASPRDNDDTNEMFFAKRGWCSWLPCFGSDPSPSSPSYGSIGWESMRTPDNNEKCCWTRGWMKIREWSEKVAGPKWKTLIRRFHRNRNHGYTKQGKFQYDPLSYSLNFDEGKGQKSNSDDDNNFRDFSTRYAAIPASAKSSTDLGKDGPTLSRVVG</sequence>
<evidence type="ECO:0000313" key="2">
    <source>
        <dbReference type="Proteomes" id="UP000828941"/>
    </source>
</evidence>
<reference evidence="1 2" key="1">
    <citation type="journal article" date="2022" name="DNA Res.">
        <title>Chromosomal-level genome assembly of the orchid tree Bauhinia variegata (Leguminosae; Cercidoideae) supports the allotetraploid origin hypothesis of Bauhinia.</title>
        <authorList>
            <person name="Zhong Y."/>
            <person name="Chen Y."/>
            <person name="Zheng D."/>
            <person name="Pang J."/>
            <person name="Liu Y."/>
            <person name="Luo S."/>
            <person name="Meng S."/>
            <person name="Qian L."/>
            <person name="Wei D."/>
            <person name="Dai S."/>
            <person name="Zhou R."/>
        </authorList>
    </citation>
    <scope>NUCLEOTIDE SEQUENCE [LARGE SCALE GENOMIC DNA]</scope>
    <source>
        <strain evidence="1">BV-YZ2020</strain>
    </source>
</reference>
<dbReference type="Proteomes" id="UP000828941">
    <property type="component" value="Chromosome 3"/>
</dbReference>
<comment type="caution">
    <text evidence="1">The sequence shown here is derived from an EMBL/GenBank/DDBJ whole genome shotgun (WGS) entry which is preliminary data.</text>
</comment>
<evidence type="ECO:0000313" key="1">
    <source>
        <dbReference type="EMBL" id="KAI4350735.1"/>
    </source>
</evidence>
<proteinExistence type="predicted"/>
<gene>
    <name evidence="1" type="ORF">L6164_005158</name>
</gene>
<accession>A0ACB9PVV6</accession>
<protein>
    <submittedName>
        <fullName evidence="1">Uncharacterized protein</fullName>
    </submittedName>
</protein>
<keyword evidence="2" id="KW-1185">Reference proteome</keyword>
<organism evidence="1 2">
    <name type="scientific">Bauhinia variegata</name>
    <name type="common">Purple orchid tree</name>
    <name type="synonym">Phanera variegata</name>
    <dbReference type="NCBI Taxonomy" id="167791"/>
    <lineage>
        <taxon>Eukaryota</taxon>
        <taxon>Viridiplantae</taxon>
        <taxon>Streptophyta</taxon>
        <taxon>Embryophyta</taxon>
        <taxon>Tracheophyta</taxon>
        <taxon>Spermatophyta</taxon>
        <taxon>Magnoliopsida</taxon>
        <taxon>eudicotyledons</taxon>
        <taxon>Gunneridae</taxon>
        <taxon>Pentapetalae</taxon>
        <taxon>rosids</taxon>
        <taxon>fabids</taxon>
        <taxon>Fabales</taxon>
        <taxon>Fabaceae</taxon>
        <taxon>Cercidoideae</taxon>
        <taxon>Cercideae</taxon>
        <taxon>Bauhiniinae</taxon>
        <taxon>Bauhinia</taxon>
    </lineage>
</organism>
<dbReference type="EMBL" id="CM039428">
    <property type="protein sequence ID" value="KAI4350735.1"/>
    <property type="molecule type" value="Genomic_DNA"/>
</dbReference>